<accession>A0A916WP22</accession>
<protein>
    <recommendedName>
        <fullName evidence="4">Polyketide cyclase / dehydrase and lipid transport</fullName>
    </recommendedName>
</protein>
<dbReference type="Proteomes" id="UP000621454">
    <property type="component" value="Unassembled WGS sequence"/>
</dbReference>
<dbReference type="SUPFAM" id="SSF55961">
    <property type="entry name" value="Bet v1-like"/>
    <property type="match status" value="1"/>
</dbReference>
<organism evidence="2 3">
    <name type="scientific">Gordonia jinhuaensis</name>
    <dbReference type="NCBI Taxonomy" id="1517702"/>
    <lineage>
        <taxon>Bacteria</taxon>
        <taxon>Bacillati</taxon>
        <taxon>Actinomycetota</taxon>
        <taxon>Actinomycetes</taxon>
        <taxon>Mycobacteriales</taxon>
        <taxon>Gordoniaceae</taxon>
        <taxon>Gordonia</taxon>
    </lineage>
</organism>
<evidence type="ECO:0000313" key="3">
    <source>
        <dbReference type="Proteomes" id="UP000621454"/>
    </source>
</evidence>
<dbReference type="EMBL" id="BMGC01000002">
    <property type="protein sequence ID" value="GGB19022.1"/>
    <property type="molecule type" value="Genomic_DNA"/>
</dbReference>
<gene>
    <name evidence="2" type="ORF">GCM10011489_03910</name>
</gene>
<feature type="compositionally biased region" description="Basic and acidic residues" evidence="1">
    <location>
        <begin position="135"/>
        <end position="147"/>
    </location>
</feature>
<sequence length="147" mass="16271">MSSIQIADETFVAAPAARVAEVIADRGNWSRWWPDLRLSVTEDRGESGIRWRVSGGVDGTMEFWLSPRLDGVVVHYFLHGEPAESLPDVGRARWDRVAAIVRTRRVAGRGAVFEVKRCVELGRAAGEPAVPSHTQPDEHTLESDARV</sequence>
<dbReference type="InterPro" id="IPR023393">
    <property type="entry name" value="START-like_dom_sf"/>
</dbReference>
<comment type="caution">
    <text evidence="2">The sequence shown here is derived from an EMBL/GenBank/DDBJ whole genome shotgun (WGS) entry which is preliminary data.</text>
</comment>
<evidence type="ECO:0008006" key="4">
    <source>
        <dbReference type="Google" id="ProtNLM"/>
    </source>
</evidence>
<dbReference type="AlphaFoldDB" id="A0A916WP22"/>
<reference evidence="2" key="1">
    <citation type="journal article" date="2014" name="Int. J. Syst. Evol. Microbiol.">
        <title>Complete genome sequence of Corynebacterium casei LMG S-19264T (=DSM 44701T), isolated from a smear-ripened cheese.</title>
        <authorList>
            <consortium name="US DOE Joint Genome Institute (JGI-PGF)"/>
            <person name="Walter F."/>
            <person name="Albersmeier A."/>
            <person name="Kalinowski J."/>
            <person name="Ruckert C."/>
        </authorList>
    </citation>
    <scope>NUCLEOTIDE SEQUENCE</scope>
    <source>
        <strain evidence="2">CGMCC 1.12827</strain>
    </source>
</reference>
<feature type="region of interest" description="Disordered" evidence="1">
    <location>
        <begin position="127"/>
        <end position="147"/>
    </location>
</feature>
<name>A0A916WP22_9ACTN</name>
<proteinExistence type="predicted"/>
<evidence type="ECO:0000313" key="2">
    <source>
        <dbReference type="EMBL" id="GGB19022.1"/>
    </source>
</evidence>
<dbReference type="RefSeq" id="WP_188584901.1">
    <property type="nucleotide sequence ID" value="NZ_BMGC01000002.1"/>
</dbReference>
<reference evidence="2" key="2">
    <citation type="submission" date="2020-09" db="EMBL/GenBank/DDBJ databases">
        <authorList>
            <person name="Sun Q."/>
            <person name="Zhou Y."/>
        </authorList>
    </citation>
    <scope>NUCLEOTIDE SEQUENCE</scope>
    <source>
        <strain evidence="2">CGMCC 1.12827</strain>
    </source>
</reference>
<keyword evidence="3" id="KW-1185">Reference proteome</keyword>
<dbReference type="Gene3D" id="3.30.530.20">
    <property type="match status" value="1"/>
</dbReference>
<evidence type="ECO:0000256" key="1">
    <source>
        <dbReference type="SAM" id="MobiDB-lite"/>
    </source>
</evidence>